<dbReference type="CDD" id="cd09110">
    <property type="entry name" value="PLDc_CLS_1"/>
    <property type="match status" value="1"/>
</dbReference>
<keyword evidence="5 12" id="KW-0812">Transmembrane</keyword>
<dbReference type="GO" id="GO:0005886">
    <property type="term" value="C:plasma membrane"/>
    <property type="evidence" value="ECO:0007669"/>
    <property type="project" value="UniProtKB-SubCell"/>
</dbReference>
<feature type="domain" description="PLD phosphodiesterase" evidence="13">
    <location>
        <begin position="400"/>
        <end position="427"/>
    </location>
</feature>
<evidence type="ECO:0000256" key="5">
    <source>
        <dbReference type="ARBA" id="ARBA00022692"/>
    </source>
</evidence>
<evidence type="ECO:0000256" key="2">
    <source>
        <dbReference type="ARBA" id="ARBA00022475"/>
    </source>
</evidence>
<dbReference type="PROSITE" id="PS50035">
    <property type="entry name" value="PLD"/>
    <property type="match status" value="2"/>
</dbReference>
<dbReference type="SUPFAM" id="SSF56024">
    <property type="entry name" value="Phospholipase D/nuclease"/>
    <property type="match status" value="2"/>
</dbReference>
<evidence type="ECO:0000259" key="13">
    <source>
        <dbReference type="PROSITE" id="PS50035"/>
    </source>
</evidence>
<organism evidence="14">
    <name type="scientific">hydrothermal vent metagenome</name>
    <dbReference type="NCBI Taxonomy" id="652676"/>
    <lineage>
        <taxon>unclassified sequences</taxon>
        <taxon>metagenomes</taxon>
        <taxon>ecological metagenomes</taxon>
    </lineage>
</organism>
<dbReference type="PANTHER" id="PTHR21248:SF22">
    <property type="entry name" value="PHOSPHOLIPASE D"/>
    <property type="match status" value="1"/>
</dbReference>
<dbReference type="PANTHER" id="PTHR21248">
    <property type="entry name" value="CARDIOLIPIN SYNTHASE"/>
    <property type="match status" value="1"/>
</dbReference>
<keyword evidence="2" id="KW-1003">Cell membrane</keyword>
<sequence>MGIFDNFLQNWLQLVSLVFLITSVAIAVIIVMEKRSPFKTIAWILALVLLPIIGLIFYLFLGQEYRKRKLWSRRGIKDLERIRELTSRQLRRINRDQLETGGDILEKEKIISLLLNNSHSLLTTGNEVKLLNNGEATFKAILNAIDKACHHIHLEYYIIDDDEIGNQLKRELIKKSREGVEVRVIIDDVGSWSLSKKYIKELRDAGVELYPFMEVRFPRLTSRLNYRNHRKIVVIDGEVGFTGGINLADRYKTGNKKVGLWRDTHIQITGDAVSCLQVIFAADWFFVKKENLAGDKYFKPFSEAPGVPVQITSSGPDSDWKSIEQAYFTAIAGAKQHVYITTPYLIPPQDIVSALKTAALGNIDVRIIIPERSDARVSKWCSFSFVNELLEAGVKVYFYKKGFIHSKILIVDSILSSVGTTNLDFRSFETNFEINAFIYDKEFTERMILQFNIDLENSMEIVLEEWSQRSWINKLRESLAHIVSPML</sequence>
<evidence type="ECO:0000256" key="8">
    <source>
        <dbReference type="ARBA" id="ARBA00023098"/>
    </source>
</evidence>
<dbReference type="SMART" id="SM00155">
    <property type="entry name" value="PLDc"/>
    <property type="match status" value="2"/>
</dbReference>
<comment type="subcellular location">
    <subcellularLocation>
        <location evidence="1">Cell membrane</location>
        <topology evidence="1">Multi-pass membrane protein</topology>
    </subcellularLocation>
</comment>
<feature type="transmembrane region" description="Helical" evidence="12">
    <location>
        <begin position="12"/>
        <end position="32"/>
    </location>
</feature>
<dbReference type="NCBIfam" id="TIGR04265">
    <property type="entry name" value="bac_cardiolipin"/>
    <property type="match status" value="1"/>
</dbReference>
<name>A0A3B0UJL5_9ZZZZ</name>
<dbReference type="HAMAP" id="MF_01916">
    <property type="entry name" value="Cardiolipin_synth_Cls"/>
    <property type="match status" value="1"/>
</dbReference>
<evidence type="ECO:0000313" key="14">
    <source>
        <dbReference type="EMBL" id="VAW20424.1"/>
    </source>
</evidence>
<dbReference type="AlphaFoldDB" id="A0A3B0UJL5"/>
<dbReference type="InterPro" id="IPR027379">
    <property type="entry name" value="CLS_N"/>
</dbReference>
<dbReference type="EC" id="2.7.8.-" evidence="14"/>
<dbReference type="Gene3D" id="3.30.870.10">
    <property type="entry name" value="Endonuclease Chain A"/>
    <property type="match status" value="2"/>
</dbReference>
<accession>A0A3B0UJL5</accession>
<evidence type="ECO:0000256" key="11">
    <source>
        <dbReference type="ARBA" id="ARBA00023264"/>
    </source>
</evidence>
<dbReference type="Pfam" id="PF13091">
    <property type="entry name" value="PLDc_2"/>
    <property type="match status" value="2"/>
</dbReference>
<evidence type="ECO:0000256" key="1">
    <source>
        <dbReference type="ARBA" id="ARBA00004651"/>
    </source>
</evidence>
<dbReference type="InterPro" id="IPR030874">
    <property type="entry name" value="Cardiolipin_synth_Firmi"/>
</dbReference>
<gene>
    <name evidence="14" type="ORF">MNBD_BACTEROID01-2043</name>
</gene>
<evidence type="ECO:0000256" key="6">
    <source>
        <dbReference type="ARBA" id="ARBA00022737"/>
    </source>
</evidence>
<evidence type="ECO:0000256" key="3">
    <source>
        <dbReference type="ARBA" id="ARBA00022516"/>
    </source>
</evidence>
<dbReference type="InterPro" id="IPR001736">
    <property type="entry name" value="PLipase_D/transphosphatidylase"/>
</dbReference>
<protein>
    <submittedName>
        <fullName evidence="14">Cardiolipin synthase, ClsA</fullName>
        <ecNumber evidence="14">2.7.8.-</ecNumber>
    </submittedName>
</protein>
<reference evidence="14" key="1">
    <citation type="submission" date="2018-06" db="EMBL/GenBank/DDBJ databases">
        <authorList>
            <person name="Zhirakovskaya E."/>
        </authorList>
    </citation>
    <scope>NUCLEOTIDE SEQUENCE</scope>
</reference>
<dbReference type="GO" id="GO:0008808">
    <property type="term" value="F:cardiolipin synthase activity"/>
    <property type="evidence" value="ECO:0007669"/>
    <property type="project" value="InterPro"/>
</dbReference>
<evidence type="ECO:0000256" key="9">
    <source>
        <dbReference type="ARBA" id="ARBA00023136"/>
    </source>
</evidence>
<evidence type="ECO:0000256" key="4">
    <source>
        <dbReference type="ARBA" id="ARBA00022679"/>
    </source>
</evidence>
<keyword evidence="3" id="KW-0444">Lipid biosynthesis</keyword>
<dbReference type="InterPro" id="IPR025202">
    <property type="entry name" value="PLD-like_dom"/>
</dbReference>
<keyword evidence="7 12" id="KW-1133">Transmembrane helix</keyword>
<proteinExistence type="inferred from homology"/>
<dbReference type="FunFam" id="3.30.870.10:FF:000014">
    <property type="entry name" value="Cardiolipin synthase"/>
    <property type="match status" value="1"/>
</dbReference>
<dbReference type="Pfam" id="PF13396">
    <property type="entry name" value="PLDc_N"/>
    <property type="match status" value="1"/>
</dbReference>
<keyword evidence="4 14" id="KW-0808">Transferase</keyword>
<dbReference type="InterPro" id="IPR022924">
    <property type="entry name" value="Cardiolipin_synthase"/>
</dbReference>
<dbReference type="EMBL" id="UOEP01000120">
    <property type="protein sequence ID" value="VAW20424.1"/>
    <property type="molecule type" value="Genomic_DNA"/>
</dbReference>
<evidence type="ECO:0000256" key="7">
    <source>
        <dbReference type="ARBA" id="ARBA00022989"/>
    </source>
</evidence>
<keyword evidence="6" id="KW-0677">Repeat</keyword>
<keyword evidence="9 12" id="KW-0472">Membrane</keyword>
<evidence type="ECO:0000256" key="10">
    <source>
        <dbReference type="ARBA" id="ARBA00023209"/>
    </source>
</evidence>
<feature type="transmembrane region" description="Helical" evidence="12">
    <location>
        <begin position="41"/>
        <end position="61"/>
    </location>
</feature>
<keyword evidence="10" id="KW-0594">Phospholipid biosynthesis</keyword>
<keyword evidence="8" id="KW-0443">Lipid metabolism</keyword>
<evidence type="ECO:0000256" key="12">
    <source>
        <dbReference type="SAM" id="Phobius"/>
    </source>
</evidence>
<feature type="domain" description="PLD phosphodiesterase" evidence="13">
    <location>
        <begin position="224"/>
        <end position="251"/>
    </location>
</feature>
<keyword evidence="11" id="KW-1208">Phospholipid metabolism</keyword>
<dbReference type="CDD" id="cd09112">
    <property type="entry name" value="PLDc_CLS_2"/>
    <property type="match status" value="1"/>
</dbReference>
<dbReference type="GO" id="GO:0032049">
    <property type="term" value="P:cardiolipin biosynthetic process"/>
    <property type="evidence" value="ECO:0007669"/>
    <property type="project" value="InterPro"/>
</dbReference>